<dbReference type="EMBL" id="BFAV01000073">
    <property type="protein sequence ID" value="GBF33033.1"/>
    <property type="molecule type" value="Genomic_DNA"/>
</dbReference>
<dbReference type="Pfam" id="PF00132">
    <property type="entry name" value="Hexapep"/>
    <property type="match status" value="1"/>
</dbReference>
<dbReference type="InterPro" id="IPR052265">
    <property type="entry name" value="Gamma-CA"/>
</dbReference>
<sequence length="210" mass="22441">MYRSSPVTSWHNTELFPTVSPSAFIHETAILIGNVIVEDDVIIHPGAIIRADEGSPIIIGSGTNVQDGVIMHCLKNTSIVIGSNCSIAHGAVIHGPCRVGDNCFIGFNAVLLKAELGSGSFVSHCALVTEVNVGENKYIPPSSVIDSPDKTAILDSTNGAHFHFSQEVLNVNEELRRGYKNLEESEQTSGINLLQNSGLLATYGKKISTE</sequence>
<evidence type="ECO:0000313" key="1">
    <source>
        <dbReference type="EMBL" id="GBF33033.1"/>
    </source>
</evidence>
<dbReference type="RefSeq" id="WP_104371484.1">
    <property type="nucleotide sequence ID" value="NZ_BFAV01000073.1"/>
</dbReference>
<organism evidence="1 2">
    <name type="scientific">Desulfocucumis palustris</name>
    <dbReference type="NCBI Taxonomy" id="1898651"/>
    <lineage>
        <taxon>Bacteria</taxon>
        <taxon>Bacillati</taxon>
        <taxon>Bacillota</taxon>
        <taxon>Clostridia</taxon>
        <taxon>Eubacteriales</taxon>
        <taxon>Desulfocucumaceae</taxon>
        <taxon>Desulfocucumis</taxon>
    </lineage>
</organism>
<dbReference type="OrthoDB" id="9803036at2"/>
<reference evidence="2" key="1">
    <citation type="submission" date="2018-02" db="EMBL/GenBank/DDBJ databases">
        <title>Genome sequence of Desulfocucumis palustris strain NAW-5.</title>
        <authorList>
            <person name="Watanabe M."/>
            <person name="Kojima H."/>
            <person name="Fukui M."/>
        </authorList>
    </citation>
    <scope>NUCLEOTIDE SEQUENCE [LARGE SCALE GENOMIC DNA]</scope>
    <source>
        <strain evidence="2">NAW-5</strain>
    </source>
</reference>
<keyword evidence="2" id="KW-1185">Reference proteome</keyword>
<comment type="caution">
    <text evidence="1">The sequence shown here is derived from an EMBL/GenBank/DDBJ whole genome shotgun (WGS) entry which is preliminary data.</text>
</comment>
<proteinExistence type="predicted"/>
<dbReference type="PANTHER" id="PTHR43360:SF1">
    <property type="entry name" value="CARBOXYSOME ASSEMBLY PROTEIN CCMM"/>
    <property type="match status" value="1"/>
</dbReference>
<gene>
    <name evidence="1" type="ORF">DCCM_2130</name>
</gene>
<dbReference type="InterPro" id="IPR001451">
    <property type="entry name" value="Hexapep"/>
</dbReference>
<dbReference type="AlphaFoldDB" id="A0A2L2XBH4"/>
<protein>
    <submittedName>
        <fullName evidence="1">Carbonic anhydrase</fullName>
    </submittedName>
</protein>
<dbReference type="SUPFAM" id="SSF51161">
    <property type="entry name" value="Trimeric LpxA-like enzymes"/>
    <property type="match status" value="1"/>
</dbReference>
<accession>A0A2L2XBH4</accession>
<evidence type="ECO:0000313" key="2">
    <source>
        <dbReference type="Proteomes" id="UP000239549"/>
    </source>
</evidence>
<name>A0A2L2XBH4_9FIRM</name>
<dbReference type="InterPro" id="IPR011004">
    <property type="entry name" value="Trimer_LpxA-like_sf"/>
</dbReference>
<dbReference type="Proteomes" id="UP000239549">
    <property type="component" value="Unassembled WGS sequence"/>
</dbReference>
<dbReference type="PANTHER" id="PTHR43360">
    <property type="entry name" value="CARBON DIOXIDE CONCENTRATING MECHANISM PROTEIN CCMM"/>
    <property type="match status" value="1"/>
</dbReference>
<dbReference type="Gene3D" id="2.160.10.10">
    <property type="entry name" value="Hexapeptide repeat proteins"/>
    <property type="match status" value="1"/>
</dbReference>